<feature type="region of interest" description="Disordered" evidence="4">
    <location>
        <begin position="496"/>
        <end position="515"/>
    </location>
</feature>
<feature type="compositionally biased region" description="Basic residues" evidence="4">
    <location>
        <begin position="69"/>
        <end position="88"/>
    </location>
</feature>
<feature type="region of interest" description="Disordered" evidence="4">
    <location>
        <begin position="545"/>
        <end position="584"/>
    </location>
</feature>
<dbReference type="WBParaSite" id="ACRNAN_Path_1222.g4742.t1">
    <property type="protein sequence ID" value="ACRNAN_Path_1222.g4742.t1"/>
    <property type="gene ID" value="ACRNAN_Path_1222.g4742"/>
</dbReference>
<proteinExistence type="inferred from homology"/>
<dbReference type="PROSITE" id="PS52035">
    <property type="entry name" value="PEPTIDASE_M14"/>
    <property type="match status" value="1"/>
</dbReference>
<dbReference type="Gene3D" id="3.40.630.10">
    <property type="entry name" value="Zn peptidases"/>
    <property type="match status" value="1"/>
</dbReference>
<evidence type="ECO:0000259" key="5">
    <source>
        <dbReference type="PROSITE" id="PS52035"/>
    </source>
</evidence>
<dbReference type="Pfam" id="PF25571">
    <property type="entry name" value="TPR_CCP1_N"/>
    <property type="match status" value="1"/>
</dbReference>
<dbReference type="GO" id="GO:0004181">
    <property type="term" value="F:metallocarboxypeptidase activity"/>
    <property type="evidence" value="ECO:0007669"/>
    <property type="project" value="InterPro"/>
</dbReference>
<dbReference type="PANTHER" id="PTHR12756:SF11">
    <property type="entry name" value="CYTOSOLIC CARBOXYPEPTIDASE 1"/>
    <property type="match status" value="1"/>
</dbReference>
<dbReference type="InterPro" id="IPR040626">
    <property type="entry name" value="Pepdidase_M14_N"/>
</dbReference>
<feature type="domain" description="Peptidase M14" evidence="5">
    <location>
        <begin position="902"/>
        <end position="1181"/>
    </location>
</feature>
<evidence type="ECO:0000256" key="4">
    <source>
        <dbReference type="SAM" id="MobiDB-lite"/>
    </source>
</evidence>
<comment type="similarity">
    <text evidence="2 3">Belongs to the peptidase M14 family.</text>
</comment>
<feature type="region of interest" description="Disordered" evidence="4">
    <location>
        <begin position="69"/>
        <end position="136"/>
    </location>
</feature>
<dbReference type="Gene3D" id="2.60.40.3120">
    <property type="match status" value="1"/>
</dbReference>
<comment type="cofactor">
    <cofactor evidence="1">
        <name>Zn(2+)</name>
        <dbReference type="ChEBI" id="CHEBI:29105"/>
    </cofactor>
</comment>
<dbReference type="SUPFAM" id="SSF53187">
    <property type="entry name" value="Zn-dependent exopeptidases"/>
    <property type="match status" value="1"/>
</dbReference>
<dbReference type="Pfam" id="PF18027">
    <property type="entry name" value="Pepdidase_M14_N"/>
    <property type="match status" value="1"/>
</dbReference>
<evidence type="ECO:0000256" key="2">
    <source>
        <dbReference type="ARBA" id="ARBA00005988"/>
    </source>
</evidence>
<evidence type="ECO:0000313" key="6">
    <source>
        <dbReference type="Proteomes" id="UP000887540"/>
    </source>
</evidence>
<accession>A0A914BXN3</accession>
<keyword evidence="6" id="KW-1185">Reference proteome</keyword>
<feature type="active site" description="Proton donor/acceptor" evidence="3">
    <location>
        <position position="1145"/>
    </location>
</feature>
<feature type="compositionally biased region" description="Polar residues" evidence="4">
    <location>
        <begin position="575"/>
        <end position="584"/>
    </location>
</feature>
<dbReference type="Proteomes" id="UP000887540">
    <property type="component" value="Unplaced"/>
</dbReference>
<dbReference type="GO" id="GO:0006508">
    <property type="term" value="P:proteolysis"/>
    <property type="evidence" value="ECO:0007669"/>
    <property type="project" value="InterPro"/>
</dbReference>
<dbReference type="GO" id="GO:0008270">
    <property type="term" value="F:zinc ion binding"/>
    <property type="evidence" value="ECO:0007669"/>
    <property type="project" value="InterPro"/>
</dbReference>
<dbReference type="Pfam" id="PF00246">
    <property type="entry name" value="Peptidase_M14"/>
    <property type="match status" value="1"/>
</dbReference>
<organism evidence="6 7">
    <name type="scientific">Acrobeloides nanus</name>
    <dbReference type="NCBI Taxonomy" id="290746"/>
    <lineage>
        <taxon>Eukaryota</taxon>
        <taxon>Metazoa</taxon>
        <taxon>Ecdysozoa</taxon>
        <taxon>Nematoda</taxon>
        <taxon>Chromadorea</taxon>
        <taxon>Rhabditida</taxon>
        <taxon>Tylenchina</taxon>
        <taxon>Cephalobomorpha</taxon>
        <taxon>Cephaloboidea</taxon>
        <taxon>Cephalobidae</taxon>
        <taxon>Acrobeloides</taxon>
    </lineage>
</organism>
<feature type="compositionally biased region" description="Polar residues" evidence="4">
    <location>
        <begin position="106"/>
        <end position="115"/>
    </location>
</feature>
<dbReference type="PANTHER" id="PTHR12756">
    <property type="entry name" value="CYTOSOLIC CARBOXYPEPTIDASE"/>
    <property type="match status" value="1"/>
</dbReference>
<evidence type="ECO:0000256" key="1">
    <source>
        <dbReference type="ARBA" id="ARBA00001947"/>
    </source>
</evidence>
<dbReference type="InterPro" id="IPR000834">
    <property type="entry name" value="Peptidase_M14"/>
</dbReference>
<evidence type="ECO:0000256" key="3">
    <source>
        <dbReference type="PROSITE-ProRule" id="PRU01379"/>
    </source>
</evidence>
<dbReference type="AlphaFoldDB" id="A0A914BXN3"/>
<feature type="region of interest" description="Disordered" evidence="4">
    <location>
        <begin position="459"/>
        <end position="484"/>
    </location>
</feature>
<reference evidence="7" key="1">
    <citation type="submission" date="2022-11" db="UniProtKB">
        <authorList>
            <consortium name="WormBaseParasite"/>
        </authorList>
    </citation>
    <scope>IDENTIFICATION</scope>
</reference>
<evidence type="ECO:0000313" key="7">
    <source>
        <dbReference type="WBParaSite" id="ACRNAN_Path_1222.g4742.t1"/>
    </source>
</evidence>
<feature type="region of interest" description="Disordered" evidence="4">
    <location>
        <begin position="844"/>
        <end position="873"/>
    </location>
</feature>
<dbReference type="InterPro" id="IPR050821">
    <property type="entry name" value="Cytosolic_carboxypeptidase"/>
</dbReference>
<sequence>MVSHESQLSNYDATDLTSLFNCLIDLCVNQSAAEEQCSLAKLIDSVFNKSVESNPSTYKFLAASSTLKRRTSKSPKKIQKKDKKNHKVKSNEKTVSVTTPKAPRKASTSRPSSKSNKQEKETLIRPSTSTGIIIPENEDATNTNISNQDEILFKLLKAIELANDDLAGIVLCRLIRGYVTYCKSVVAQKRLRRMAKLDAANYFLRAIRTQISEPNPSPLRMLEIDELASALLSISLKDRKFTLKVRISGMLTLLINRIMEIDRLWSTVTLLRLICRCVRSPRNAQLMGKEKRFAERFVGMLSAFNAIECKEGGDNVSTQKMARLVEILFFISKNKKNKSLLLDQGVCAVLKTIFEAHFERRSDEATHLEIALISIACLRQFSRNKKGKDQLMTLNTLAICDDSIRKLSEDRKRLASRPKVLAPFMQLQDSLCALCMRCLPQVPFPMPLNLPFPLSFPLPSPPKNGSNRNLRSSASKSPQKSTSSLKAKLLNFAKNSENDSAIDDASPSSDDDGVEEEDEALLYFNSTGDMNSSFLDASDDIEMVITEDEDDQSPSSSSNTPTKLRGMSRSSSSSTPVKNNNNFGMKYSQQTTSELKNNYTLMFSEFEEGAMSQGSLSPKHRRIASSEISNSTPFEEVFLELAQKTKSVGEFTKVPFPDLANPDIELEQQPLLQNPESMKEVIVQELTRTQLQNNFTPRTVFDLDKLISKYDNTPKPMRGNNDLNMIGKLSTETNHLHFESRFEGGNLRRAIQMSDTHYQLILSPDINQTRSHYQWFYFEISNNLANIPYTFEIINCLKNTSMFSHGMQPVLFSVTEAKNFRPGWVRAGSSVCYFRNLYVPETELSKDGKSPGKKANKNKGKSENDSNNENVSPNGETKNFYSIRFTLKFRHAADICYVAYHYPYTYSYLQSTIETALARCSSSSIYVRQDRIATTLAGNPVPMLTITGPGTARDLEDRDLILFTARVHPGESNASWIMHGILEFLLSNLHEASEVRDMFVFKIIPMLNPDGVINGSHRCGLAGIDLNRVWDQPSALLHPTIYHAKGIVQYMCEFLKKPLVFVDLHGHSRRPNIFMFGNNPEESWRQVDHSLEHNYQFMVLPEILDEMASAFSLKDCRFGITKAKEPSARVVLWRQFKLERAYTMESTYCGFSSGEYSGCQIGISEMKEMGAKICQALLPLKQCLNSFGDRSMLEARTGDATFEMSGKEANQTKKKVLFNKSSSLGSLN</sequence>
<protein>
    <submittedName>
        <fullName evidence="7">Cytosolic carboxypeptidase 1</fullName>
    </submittedName>
</protein>
<name>A0A914BXN3_9BILA</name>
<feature type="compositionally biased region" description="Low complexity" evidence="4">
    <location>
        <begin position="472"/>
        <end position="484"/>
    </location>
</feature>